<sequence>MIERKAADGLYEITSARERKQAHAFERFILIRRNGRLFGADPQGRVYMGELDSHPKHATARTFLRGTYKIPLRYRSARHPAHPKPSYAVQITGEIDPYALSQNATVLVGGKQIDIQITYLGPLPSQ</sequence>
<dbReference type="OrthoDB" id="7932487at2"/>
<dbReference type="EMBL" id="FPCH01000003">
    <property type="protein sequence ID" value="SFV37717.1"/>
    <property type="molecule type" value="Genomic_DNA"/>
</dbReference>
<evidence type="ECO:0000313" key="2">
    <source>
        <dbReference type="Proteomes" id="UP000199423"/>
    </source>
</evidence>
<reference evidence="2" key="1">
    <citation type="submission" date="2016-10" db="EMBL/GenBank/DDBJ databases">
        <authorList>
            <person name="Varghese N."/>
            <person name="Submissions S."/>
        </authorList>
    </citation>
    <scope>NUCLEOTIDE SEQUENCE [LARGE SCALE GENOMIC DNA]</scope>
    <source>
        <strain evidence="2">DSM 1565</strain>
    </source>
</reference>
<organism evidence="1 2">
    <name type="scientific">Hyphomicrobium facile</name>
    <dbReference type="NCBI Taxonomy" id="51670"/>
    <lineage>
        <taxon>Bacteria</taxon>
        <taxon>Pseudomonadati</taxon>
        <taxon>Pseudomonadota</taxon>
        <taxon>Alphaproteobacteria</taxon>
        <taxon>Hyphomicrobiales</taxon>
        <taxon>Hyphomicrobiaceae</taxon>
        <taxon>Hyphomicrobium</taxon>
    </lineage>
</organism>
<proteinExistence type="predicted"/>
<dbReference type="Proteomes" id="UP000199423">
    <property type="component" value="Unassembled WGS sequence"/>
</dbReference>
<evidence type="ECO:0000313" key="1">
    <source>
        <dbReference type="EMBL" id="SFV37717.1"/>
    </source>
</evidence>
<protein>
    <submittedName>
        <fullName evidence="1">Uncharacterized protein</fullName>
    </submittedName>
</protein>
<name>A0A1I7NSR7_9HYPH</name>
<accession>A0A1I7NSR7</accession>
<gene>
    <name evidence="1" type="ORF">SAMN04488557_3304</name>
</gene>
<keyword evidence="2" id="KW-1185">Reference proteome</keyword>
<dbReference type="RefSeq" id="WP_092868791.1">
    <property type="nucleotide sequence ID" value="NZ_FPCH01000003.1"/>
</dbReference>
<dbReference type="STRING" id="51670.SAMN04488557_3304"/>
<dbReference type="AlphaFoldDB" id="A0A1I7NSR7"/>